<dbReference type="GO" id="GO:0005737">
    <property type="term" value="C:cytoplasm"/>
    <property type="evidence" value="ECO:0007669"/>
    <property type="project" value="TreeGrafter"/>
</dbReference>
<dbReference type="InterPro" id="IPR009081">
    <property type="entry name" value="PP-bd_ACP"/>
</dbReference>
<evidence type="ECO:0000313" key="12">
    <source>
        <dbReference type="EMBL" id="EXG81967.1"/>
    </source>
</evidence>
<dbReference type="Gene3D" id="3.40.366.10">
    <property type="entry name" value="Malonyl-Coenzyme A Acyl Carrier Protein, domain 2"/>
    <property type="match status" value="1"/>
</dbReference>
<dbReference type="Pfam" id="PF00550">
    <property type="entry name" value="PP-binding"/>
    <property type="match status" value="1"/>
</dbReference>
<dbReference type="InterPro" id="IPR001375">
    <property type="entry name" value="Peptidase_S9_cat"/>
</dbReference>
<dbReference type="InterPro" id="IPR018201">
    <property type="entry name" value="Ketoacyl_synth_AS"/>
</dbReference>
<keyword evidence="2" id="KW-0597">Phosphoprotein</keyword>
<dbReference type="SMART" id="SM00829">
    <property type="entry name" value="PKS_ER"/>
    <property type="match status" value="1"/>
</dbReference>
<dbReference type="GO" id="GO:0008236">
    <property type="term" value="F:serine-type peptidase activity"/>
    <property type="evidence" value="ECO:0007669"/>
    <property type="project" value="InterPro"/>
</dbReference>
<evidence type="ECO:0000256" key="3">
    <source>
        <dbReference type="ARBA" id="ARBA00022603"/>
    </source>
</evidence>
<dbReference type="Pfam" id="PF14765">
    <property type="entry name" value="PS-DH"/>
    <property type="match status" value="1"/>
</dbReference>
<dbReference type="Pfam" id="PF21089">
    <property type="entry name" value="PKS_DH_N"/>
    <property type="match status" value="1"/>
</dbReference>
<dbReference type="GO" id="GO:0006508">
    <property type="term" value="P:proteolysis"/>
    <property type="evidence" value="ECO:0007669"/>
    <property type="project" value="InterPro"/>
</dbReference>
<dbReference type="Gene3D" id="3.40.47.10">
    <property type="match status" value="1"/>
</dbReference>
<sequence length="2312" mass="245821">MEPLAIVGIGCRLPGGVHGPDEFWELLMSGVDTVGEVPADRWRTERFYDPDPETPGRMSVRRAAFLTEPVDRLDAGFFDLTPREAAIVDPQQRLLLEVTWEALEDAGIPPSALAGRAVGTYIGNAMVDATHLQVSEPNLEMIGAHTATGASLTLLSARLAHAFDWRGPCLSIDTACSSSLVAFHYACGVVASGECEVAIAGGVNVMLDPASSIVLAKGQFLSPDGRCKAFDHRANGYARGEGAAVVVVKRMADARRDGDRVYAAVLGTAVNQDGRTPGITVPSRAAQRAAVAAACDTAGIEAGSIGYFEAHGTGTPVGDPIEVAAIGDALAGSTARHWIGSVKTNIGHLEGASGVAGLIKAALCVERGLIPPNLHFERPNPAIPFDTLPLRVPTKPVEFDPAIGPRRAGVNSFGFGGTNAHALVEQPPPGPSPEPDPATGPFVLPVSARSAGALRALVDGYAELLAADDAPALHQVCRGASRGRSHHPLRTSVVAADSASAAVALRALEIPDKPRRAAGSGAVFVYTGMGPQWWGMGRALLQEEPVFAATVRECDRVLARFGISMDDELRRDQETSRLTEPLYAQVGNFVVQAGLTAVWRSWGVEPSAVVGHSVGEVSASYAAGVYSLEDALTIGVQRARRTSAAGPGAMLAVGLGADDLAPYLVDGVSVAARNSPGTSTLSGQRAPVALVAERLRDAGVFVRELRVDIAYHSDVMDGIRVPLLASLDGLRPRAATLPLLSTVTGDWLDGTTMDAGYWWRNVREPVRFAEAIARAAATGPAAFLEVGPHPVLAPAIREVVIDAGADVPVLASQHRDRPGARTLREALGGLYVAGGEPDWARIHPGERRPVDLPTYPWQRERHWLESPYARSARLGDEGWLMAGRKLPTPLPSWDTELSAAEFPYLADHRIADTVVFPGAGYIEAALAAFGDRTPCVLADIVLDRTLALPPKCVTTLRVTHDPLTREVTMHARRSGDDSGWSRHAGLRLATLADPAPPPAVATDPPVGWTEMAHEAVYAHLAGAGLPYGPAFRGIERLWWRSGEVVARIDVGRVDHSGHRLHPALLDAALHAMLVGARPDGTSRTFVPVRIDEVRFHRSPGRSLWVHGRGRTGPDSVVGDLTLITDDGAVVAELIGMRAQALSDSAATPGQTTEELYYEQVWRPEPAPDDGTAEGSWTVVGASPLAVGIADGLAARGGVVRRVVPEGDWSTGLSAGTRGVILVVDPDRADDRACGACTRPLELIRALHEPTSLFLVTSGAQGRAGDGPPDPFSASVWGFGRAVNAEHPELRCRQIDADAPDDALIDELIHSGADDVLLRSGHRSVLRFQRAEARSPLHHVTVGTADTPVRLRTGGSIEDIRIEACSRREPAPTEVELAVAYTGLNFKDVLKATGLLAREAMENTHSGPAVGIECSGTVVRVGAQVTDLRPGDEVFAVSKGLFSSYVTLDQVHVVRRPASLSLAESATLFPVVTAYVALVHLANVRPGERVLIHSGAGGVGLAAIRIAKWLGAEVFATAGTPERRDLLRAEGVAGVATSRTTAFADEIRAWTGGEGVDVVVNSIPGEILERSLELLRPLGRFVELGKADFAADRALRLRPFNRSISFHAFDYDRLLLERPEIGRRYMRDVVRLFDDGAIAALPMTEVPLEAAATAFRAMARREHVGKLVVRIGDQQVRVPASSLPAVTLAPGTYVVTGGSSGFGLATARWLADRGARHLLLLSRRGLASAEAERTVAELRERGVTVRIAPADVTDRAQLHRTLEEARRTLPPLRGVVHAAVVYDNDLLADMSAEHFLDATAAKADGAWNLHVETAPDQLDLFILFSSTAAQFGGSKVGPYAAANEFLNTLADHRRALGRPAVAVGWGAVADVGVAARFDQIGDSLARRGFVGSTADRLLAELTTLLRTDPARASIGAIRWDRWVRANAHLATLPRYADVAPADASEHSDAALPDRLRAGTREQRLALLPDLVEDLLGLLTGLPKEQVAEQGVVSLDSMMSVELRVLLRDRLGVSVPIVELLQNLTAGRLVEVVADVLEGAAPETALPVVHELTSSDGLTVYGHLSLPPGPGPHPAVLVCPPDPGGVLDAEGRYRRIPEHATLVGAGFAVFSVDRRGALGHGDEYAARTDVGGLEVDDVIAAAQFLIRRDDIDPDRLSIYGVSRGAYAALLALTRAPGLWHRGVLAMGFYDPGRYVAAERAARPTTSRLIADATWDALDVLAASADRLPLRVLDRVTAPLYVLHGAADEVTPVEHAYDLAERAEAAGGPVRLVVVPGLGHDIDHQHDAWSRLWPDLVTFLDDGVTTGRPGPYHQR</sequence>
<evidence type="ECO:0000256" key="5">
    <source>
        <dbReference type="ARBA" id="ARBA00022857"/>
    </source>
</evidence>
<dbReference type="SUPFAM" id="SSF52151">
    <property type="entry name" value="FabD/lysophospholipase-like"/>
    <property type="match status" value="1"/>
</dbReference>
<dbReference type="InterPro" id="IPR029058">
    <property type="entry name" value="AB_hydrolase_fold"/>
</dbReference>
<keyword evidence="13" id="KW-1185">Reference proteome</keyword>
<dbReference type="RefSeq" id="WP_084700515.1">
    <property type="nucleotide sequence ID" value="NZ_KK073874.1"/>
</dbReference>
<feature type="active site" description="Proton acceptor; for dehydratase activity" evidence="8">
    <location>
        <position position="908"/>
    </location>
</feature>
<dbReference type="Gene3D" id="3.90.180.10">
    <property type="entry name" value="Medium-chain alcohol dehydrogenases, catalytic domain"/>
    <property type="match status" value="1"/>
</dbReference>
<protein>
    <submittedName>
        <fullName evidence="12">Polyketide synthase family protein</fullName>
    </submittedName>
</protein>
<keyword evidence="1" id="KW-0596">Phosphopantetheine</keyword>
<dbReference type="Proteomes" id="UP000021053">
    <property type="component" value="Unassembled WGS sequence"/>
</dbReference>
<dbReference type="Pfam" id="PF02801">
    <property type="entry name" value="Ketoacyl-synt_C"/>
    <property type="match status" value="1"/>
</dbReference>
<dbReference type="InterPro" id="IPR020841">
    <property type="entry name" value="PKS_Beta-ketoAc_synthase_dom"/>
</dbReference>
<dbReference type="GO" id="GO:0004315">
    <property type="term" value="F:3-oxoacyl-[acyl-carrier-protein] synthase activity"/>
    <property type="evidence" value="ECO:0007669"/>
    <property type="project" value="InterPro"/>
</dbReference>
<accession>A0A010ZXL8</accession>
<organism evidence="12 13">
    <name type="scientific">Cryptosporangium arvum DSM 44712</name>
    <dbReference type="NCBI Taxonomy" id="927661"/>
    <lineage>
        <taxon>Bacteria</taxon>
        <taxon>Bacillati</taxon>
        <taxon>Actinomycetota</taxon>
        <taxon>Actinomycetes</taxon>
        <taxon>Cryptosporangiales</taxon>
        <taxon>Cryptosporangiaceae</taxon>
        <taxon>Cryptosporangium</taxon>
    </lineage>
</organism>
<dbReference type="GO" id="GO:0008168">
    <property type="term" value="F:methyltransferase activity"/>
    <property type="evidence" value="ECO:0007669"/>
    <property type="project" value="UniProtKB-KW"/>
</dbReference>
<dbReference type="InterPro" id="IPR014030">
    <property type="entry name" value="Ketoacyl_synth_N"/>
</dbReference>
<feature type="domain" description="Carrier" evidence="9">
    <location>
        <begin position="1957"/>
        <end position="2035"/>
    </location>
</feature>
<dbReference type="CDD" id="cd05195">
    <property type="entry name" value="enoyl_red"/>
    <property type="match status" value="1"/>
</dbReference>
<dbReference type="InterPro" id="IPR020843">
    <property type="entry name" value="ER"/>
</dbReference>
<dbReference type="SUPFAM" id="SSF47336">
    <property type="entry name" value="ACP-like"/>
    <property type="match status" value="1"/>
</dbReference>
<dbReference type="Pfam" id="PF16197">
    <property type="entry name" value="KAsynt_C_assoc"/>
    <property type="match status" value="1"/>
</dbReference>
<dbReference type="SUPFAM" id="SSF55048">
    <property type="entry name" value="Probable ACP-binding domain of malonyl-CoA ACP transacylase"/>
    <property type="match status" value="1"/>
</dbReference>
<gene>
    <name evidence="12" type="ORF">CryarDRAFT_3092</name>
</gene>
<evidence type="ECO:0000259" key="9">
    <source>
        <dbReference type="PROSITE" id="PS50075"/>
    </source>
</evidence>
<feature type="region of interest" description="N-terminal hotdog fold" evidence="8">
    <location>
        <begin position="871"/>
        <end position="995"/>
    </location>
</feature>
<dbReference type="InterPro" id="IPR049552">
    <property type="entry name" value="PKS_DH_N"/>
</dbReference>
<dbReference type="Gene3D" id="3.40.50.720">
    <property type="entry name" value="NAD(P)-binding Rossmann-like Domain"/>
    <property type="match status" value="3"/>
</dbReference>
<feature type="region of interest" description="C-terminal hotdog fold" evidence="8">
    <location>
        <begin position="1007"/>
        <end position="1147"/>
    </location>
</feature>
<dbReference type="PANTHER" id="PTHR43775:SF37">
    <property type="entry name" value="SI:DKEY-61P9.11"/>
    <property type="match status" value="1"/>
</dbReference>
<proteinExistence type="predicted"/>
<dbReference type="EMBL" id="JFBT01000001">
    <property type="protein sequence ID" value="EXG81967.1"/>
    <property type="molecule type" value="Genomic_DNA"/>
</dbReference>
<dbReference type="Pfam" id="PF00107">
    <property type="entry name" value="ADH_zinc_N"/>
    <property type="match status" value="1"/>
</dbReference>
<dbReference type="HOGENOM" id="CLU_000022_31_5_11"/>
<dbReference type="SUPFAM" id="SSF51735">
    <property type="entry name" value="NAD(P)-binding Rossmann-fold domains"/>
    <property type="match status" value="3"/>
</dbReference>
<dbReference type="SMART" id="SM00826">
    <property type="entry name" value="PKS_DH"/>
    <property type="match status" value="1"/>
</dbReference>
<dbReference type="InterPro" id="IPR036736">
    <property type="entry name" value="ACP-like_sf"/>
</dbReference>
<dbReference type="InterPro" id="IPR016039">
    <property type="entry name" value="Thiolase-like"/>
</dbReference>
<evidence type="ECO:0000313" key="13">
    <source>
        <dbReference type="Proteomes" id="UP000021053"/>
    </source>
</evidence>
<keyword evidence="6" id="KW-0511">Multifunctional enzyme</keyword>
<dbReference type="InterPro" id="IPR057326">
    <property type="entry name" value="KR_dom"/>
</dbReference>
<dbReference type="GO" id="GO:0006633">
    <property type="term" value="P:fatty acid biosynthetic process"/>
    <property type="evidence" value="ECO:0007669"/>
    <property type="project" value="InterPro"/>
</dbReference>
<dbReference type="Pfam" id="PF00698">
    <property type="entry name" value="Acyl_transf_1"/>
    <property type="match status" value="1"/>
</dbReference>
<feature type="active site" description="Proton donor; for dehydratase activity" evidence="8">
    <location>
        <position position="1066"/>
    </location>
</feature>
<dbReference type="InterPro" id="IPR049900">
    <property type="entry name" value="PKS_mFAS_DH"/>
</dbReference>
<keyword evidence="3" id="KW-0489">Methyltransferase</keyword>
<reference evidence="12 13" key="1">
    <citation type="submission" date="2013-07" db="EMBL/GenBank/DDBJ databases">
        <authorList>
            <consortium name="DOE Joint Genome Institute"/>
            <person name="Eisen J."/>
            <person name="Huntemann M."/>
            <person name="Han J."/>
            <person name="Chen A."/>
            <person name="Kyrpides N."/>
            <person name="Mavromatis K."/>
            <person name="Markowitz V."/>
            <person name="Palaniappan K."/>
            <person name="Ivanova N."/>
            <person name="Schaumberg A."/>
            <person name="Pati A."/>
            <person name="Liolios K."/>
            <person name="Nordberg H.P."/>
            <person name="Cantor M.N."/>
            <person name="Hua S.X."/>
            <person name="Woyke T."/>
        </authorList>
    </citation>
    <scope>NUCLEOTIDE SEQUENCE [LARGE SCALE GENOMIC DNA]</scope>
    <source>
        <strain evidence="12 13">DSM 44712</strain>
    </source>
</reference>
<dbReference type="Pfam" id="PF08659">
    <property type="entry name" value="KR"/>
    <property type="match status" value="1"/>
</dbReference>
<dbReference type="SMART" id="SM00827">
    <property type="entry name" value="PKS_AT"/>
    <property type="match status" value="1"/>
</dbReference>
<dbReference type="OrthoDB" id="9778690at2"/>
<dbReference type="GO" id="GO:0032259">
    <property type="term" value="P:methylation"/>
    <property type="evidence" value="ECO:0007669"/>
    <property type="project" value="UniProtKB-KW"/>
</dbReference>
<dbReference type="GO" id="GO:0016491">
    <property type="term" value="F:oxidoreductase activity"/>
    <property type="evidence" value="ECO:0007669"/>
    <property type="project" value="InterPro"/>
</dbReference>
<dbReference type="InterPro" id="IPR042104">
    <property type="entry name" value="PKS_dehydratase_sf"/>
</dbReference>
<keyword evidence="5" id="KW-0521">NADP</keyword>
<dbReference type="PROSITE" id="PS00606">
    <property type="entry name" value="KS3_1"/>
    <property type="match status" value="1"/>
</dbReference>
<dbReference type="InterPro" id="IPR016036">
    <property type="entry name" value="Malonyl_transacylase_ACP-bd"/>
</dbReference>
<dbReference type="InterPro" id="IPR016035">
    <property type="entry name" value="Acyl_Trfase/lysoPLipase"/>
</dbReference>
<evidence type="ECO:0000256" key="2">
    <source>
        <dbReference type="ARBA" id="ARBA00022553"/>
    </source>
</evidence>
<name>A0A010ZXL8_9ACTN</name>
<comment type="caution">
    <text evidence="12">The sequence shown here is derived from an EMBL/GenBank/DDBJ whole genome shotgun (WGS) entry which is preliminary data.</text>
</comment>
<evidence type="ECO:0000256" key="8">
    <source>
        <dbReference type="PROSITE-ProRule" id="PRU01363"/>
    </source>
</evidence>
<dbReference type="Gene3D" id="3.10.129.110">
    <property type="entry name" value="Polyketide synthase dehydratase"/>
    <property type="match status" value="1"/>
</dbReference>
<evidence type="ECO:0000256" key="4">
    <source>
        <dbReference type="ARBA" id="ARBA00022679"/>
    </source>
</evidence>
<dbReference type="PANTHER" id="PTHR43775">
    <property type="entry name" value="FATTY ACID SYNTHASE"/>
    <property type="match status" value="1"/>
</dbReference>
<dbReference type="InterPro" id="IPR032821">
    <property type="entry name" value="PKS_assoc"/>
</dbReference>
<dbReference type="SUPFAM" id="SSF50129">
    <property type="entry name" value="GroES-like"/>
    <property type="match status" value="1"/>
</dbReference>
<dbReference type="InterPro" id="IPR020807">
    <property type="entry name" value="PKS_DH"/>
</dbReference>
<dbReference type="InterPro" id="IPR050091">
    <property type="entry name" value="PKS_NRPS_Biosynth_Enz"/>
</dbReference>
<dbReference type="PROSITE" id="PS50075">
    <property type="entry name" value="CARRIER"/>
    <property type="match status" value="1"/>
</dbReference>
<dbReference type="SMART" id="SM00825">
    <property type="entry name" value="PKS_KS"/>
    <property type="match status" value="1"/>
</dbReference>
<dbReference type="InterPro" id="IPR049551">
    <property type="entry name" value="PKS_DH_C"/>
</dbReference>
<dbReference type="InterPro" id="IPR013149">
    <property type="entry name" value="ADH-like_C"/>
</dbReference>
<dbReference type="InterPro" id="IPR001227">
    <property type="entry name" value="Ac_transferase_dom_sf"/>
</dbReference>
<dbReference type="Gene3D" id="3.40.50.1820">
    <property type="entry name" value="alpha/beta hydrolase"/>
    <property type="match status" value="1"/>
</dbReference>
<dbReference type="SMART" id="SM00822">
    <property type="entry name" value="PKS_KR"/>
    <property type="match status" value="1"/>
</dbReference>
<dbReference type="Gene3D" id="3.30.70.3290">
    <property type="match status" value="1"/>
</dbReference>
<dbReference type="InterPro" id="IPR014043">
    <property type="entry name" value="Acyl_transferase_dom"/>
</dbReference>
<dbReference type="CDD" id="cd00833">
    <property type="entry name" value="PKS"/>
    <property type="match status" value="1"/>
</dbReference>
<keyword evidence="4" id="KW-0808">Transferase</keyword>
<dbReference type="InterPro" id="IPR014031">
    <property type="entry name" value="Ketoacyl_synth_C"/>
</dbReference>
<evidence type="ECO:0000256" key="7">
    <source>
        <dbReference type="ARBA" id="ARBA00023315"/>
    </source>
</evidence>
<dbReference type="SUPFAM" id="SSF53901">
    <property type="entry name" value="Thiolase-like"/>
    <property type="match status" value="1"/>
</dbReference>
<dbReference type="FunFam" id="3.40.47.10:FF:000019">
    <property type="entry name" value="Polyketide synthase type I"/>
    <property type="match status" value="1"/>
</dbReference>
<feature type="domain" description="Ketosynthase family 3 (KS3)" evidence="10">
    <location>
        <begin position="1"/>
        <end position="426"/>
    </location>
</feature>
<evidence type="ECO:0000259" key="10">
    <source>
        <dbReference type="PROSITE" id="PS52004"/>
    </source>
</evidence>
<dbReference type="Pfam" id="PF00109">
    <property type="entry name" value="ketoacyl-synt"/>
    <property type="match status" value="1"/>
</dbReference>
<feature type="domain" description="PKS/mFAS DH" evidence="11">
    <location>
        <begin position="871"/>
        <end position="1147"/>
    </location>
</feature>
<dbReference type="InterPro" id="IPR013154">
    <property type="entry name" value="ADH-like_N"/>
</dbReference>
<dbReference type="GO" id="GO:0071770">
    <property type="term" value="P:DIM/DIP cell wall layer assembly"/>
    <property type="evidence" value="ECO:0007669"/>
    <property type="project" value="TreeGrafter"/>
</dbReference>
<dbReference type="InterPro" id="IPR036291">
    <property type="entry name" value="NAD(P)-bd_dom_sf"/>
</dbReference>
<evidence type="ECO:0000259" key="11">
    <source>
        <dbReference type="PROSITE" id="PS52019"/>
    </source>
</evidence>
<dbReference type="Pfam" id="PF00326">
    <property type="entry name" value="Peptidase_S9"/>
    <property type="match status" value="1"/>
</dbReference>
<evidence type="ECO:0000256" key="6">
    <source>
        <dbReference type="ARBA" id="ARBA00023268"/>
    </source>
</evidence>
<keyword evidence="7" id="KW-0012">Acyltransferase</keyword>
<dbReference type="PROSITE" id="PS52004">
    <property type="entry name" value="KS3_2"/>
    <property type="match status" value="1"/>
</dbReference>
<dbReference type="Pfam" id="PF08240">
    <property type="entry name" value="ADH_N"/>
    <property type="match status" value="1"/>
</dbReference>
<dbReference type="FunFam" id="3.40.50.720:FF:000209">
    <property type="entry name" value="Polyketide synthase Pks12"/>
    <property type="match status" value="1"/>
</dbReference>
<dbReference type="GO" id="GO:0004312">
    <property type="term" value="F:fatty acid synthase activity"/>
    <property type="evidence" value="ECO:0007669"/>
    <property type="project" value="TreeGrafter"/>
</dbReference>
<dbReference type="PROSITE" id="PS52019">
    <property type="entry name" value="PKS_MFAS_DH"/>
    <property type="match status" value="1"/>
</dbReference>
<dbReference type="GO" id="GO:0005886">
    <property type="term" value="C:plasma membrane"/>
    <property type="evidence" value="ECO:0007669"/>
    <property type="project" value="TreeGrafter"/>
</dbReference>
<evidence type="ECO:0000256" key="1">
    <source>
        <dbReference type="ARBA" id="ARBA00022450"/>
    </source>
</evidence>
<dbReference type="InterPro" id="IPR013968">
    <property type="entry name" value="PKS_KR"/>
</dbReference>
<dbReference type="InterPro" id="IPR011032">
    <property type="entry name" value="GroES-like_sf"/>
</dbReference>
<dbReference type="SUPFAM" id="SSF53474">
    <property type="entry name" value="alpha/beta-Hydrolases"/>
    <property type="match status" value="1"/>
</dbReference>
<dbReference type="PATRIC" id="fig|927661.3.peg.3052"/>